<reference evidence="3 4" key="1">
    <citation type="journal article" date="2010" name="Stand. Genomic Sci.">
        <title>Complete genome sequence of Haliangium ochraceum type strain (SMP-2).</title>
        <authorList>
            <consortium name="US DOE Joint Genome Institute (JGI-PGF)"/>
            <person name="Ivanova N."/>
            <person name="Daum C."/>
            <person name="Lang E."/>
            <person name="Abt B."/>
            <person name="Kopitz M."/>
            <person name="Saunders E."/>
            <person name="Lapidus A."/>
            <person name="Lucas S."/>
            <person name="Glavina Del Rio T."/>
            <person name="Nolan M."/>
            <person name="Tice H."/>
            <person name="Copeland A."/>
            <person name="Cheng J.F."/>
            <person name="Chen F."/>
            <person name="Bruce D."/>
            <person name="Goodwin L."/>
            <person name="Pitluck S."/>
            <person name="Mavromatis K."/>
            <person name="Pati A."/>
            <person name="Mikhailova N."/>
            <person name="Chen A."/>
            <person name="Palaniappan K."/>
            <person name="Land M."/>
            <person name="Hauser L."/>
            <person name="Chang Y.J."/>
            <person name="Jeffries C.D."/>
            <person name="Detter J.C."/>
            <person name="Brettin T."/>
            <person name="Rohde M."/>
            <person name="Goker M."/>
            <person name="Bristow J."/>
            <person name="Markowitz V."/>
            <person name="Eisen J.A."/>
            <person name="Hugenholtz P."/>
            <person name="Kyrpides N.C."/>
            <person name="Klenk H.P."/>
        </authorList>
    </citation>
    <scope>NUCLEOTIDE SEQUENCE [LARGE SCALE GENOMIC DNA]</scope>
    <source>
        <strain evidence="4">DSM 14365 / CIP 107738 / JCM 11303 / AJ 13395 / SMP-2</strain>
    </source>
</reference>
<dbReference type="HOGENOM" id="CLU_065901_2_2_7"/>
<dbReference type="CDD" id="cd03416">
    <property type="entry name" value="CbiX_SirB_N"/>
    <property type="match status" value="1"/>
</dbReference>
<name>D0LXK7_HALO1</name>
<proteinExistence type="predicted"/>
<dbReference type="PANTHER" id="PTHR33542:SF3">
    <property type="entry name" value="SIROHYDROCHLORIN FERROCHELATASE, CHLOROPLASTIC"/>
    <property type="match status" value="1"/>
</dbReference>
<dbReference type="GO" id="GO:0046872">
    <property type="term" value="F:metal ion binding"/>
    <property type="evidence" value="ECO:0007669"/>
    <property type="project" value="UniProtKB-KW"/>
</dbReference>
<dbReference type="eggNOG" id="COG2138">
    <property type="taxonomic scope" value="Bacteria"/>
</dbReference>
<evidence type="ECO:0000256" key="2">
    <source>
        <dbReference type="ARBA" id="ARBA00023239"/>
    </source>
</evidence>
<dbReference type="Pfam" id="PF01903">
    <property type="entry name" value="CbiX"/>
    <property type="match status" value="1"/>
</dbReference>
<evidence type="ECO:0000313" key="3">
    <source>
        <dbReference type="EMBL" id="ACY17762.1"/>
    </source>
</evidence>
<dbReference type="PANTHER" id="PTHR33542">
    <property type="entry name" value="SIROHYDROCHLORIN FERROCHELATASE, CHLOROPLASTIC"/>
    <property type="match status" value="1"/>
</dbReference>
<dbReference type="InterPro" id="IPR002762">
    <property type="entry name" value="CbiX-like"/>
</dbReference>
<dbReference type="OrthoDB" id="9797895at2"/>
<dbReference type="KEGG" id="hoh:Hoch_5277"/>
<evidence type="ECO:0000256" key="1">
    <source>
        <dbReference type="ARBA" id="ARBA00022723"/>
    </source>
</evidence>
<organism evidence="3 4">
    <name type="scientific">Haliangium ochraceum (strain DSM 14365 / JCM 11303 / SMP-2)</name>
    <dbReference type="NCBI Taxonomy" id="502025"/>
    <lineage>
        <taxon>Bacteria</taxon>
        <taxon>Pseudomonadati</taxon>
        <taxon>Myxococcota</taxon>
        <taxon>Polyangia</taxon>
        <taxon>Haliangiales</taxon>
        <taxon>Kofleriaceae</taxon>
        <taxon>Haliangium</taxon>
    </lineage>
</organism>
<keyword evidence="4" id="KW-1185">Reference proteome</keyword>
<dbReference type="EMBL" id="CP001804">
    <property type="protein sequence ID" value="ACY17762.1"/>
    <property type="molecule type" value="Genomic_DNA"/>
</dbReference>
<dbReference type="GO" id="GO:0016829">
    <property type="term" value="F:lyase activity"/>
    <property type="evidence" value="ECO:0007669"/>
    <property type="project" value="UniProtKB-KW"/>
</dbReference>
<sequence length="126" mass="13451">MADSAFLLIAHGSSDPSWAEPFRQLAQHSGAGLAFLDLAEPSIADAVDQAVAAGARTLRLLPLFMAVGKHVKRDIPAIVDELRARHPACAIELLPALGQDPAFWQTLRDFVAAQVASTSLGVTRKR</sequence>
<dbReference type="SUPFAM" id="SSF53800">
    <property type="entry name" value="Chelatase"/>
    <property type="match status" value="1"/>
</dbReference>
<dbReference type="RefSeq" id="WP_012830354.1">
    <property type="nucleotide sequence ID" value="NC_013440.1"/>
</dbReference>
<dbReference type="Gene3D" id="3.40.50.1400">
    <property type="match status" value="1"/>
</dbReference>
<keyword evidence="2" id="KW-0456">Lyase</keyword>
<keyword evidence="1" id="KW-0479">Metal-binding</keyword>
<evidence type="ECO:0000313" key="4">
    <source>
        <dbReference type="Proteomes" id="UP000001880"/>
    </source>
</evidence>
<dbReference type="STRING" id="502025.Hoch_5277"/>
<dbReference type="AlphaFoldDB" id="D0LXK7"/>
<protein>
    <submittedName>
        <fullName evidence="3">Cobalamin (Vitamin B12) biosynthesis CbiX protein</fullName>
    </submittedName>
</protein>
<accession>D0LXK7</accession>
<gene>
    <name evidence="3" type="ordered locus">Hoch_5277</name>
</gene>
<dbReference type="Proteomes" id="UP000001880">
    <property type="component" value="Chromosome"/>
</dbReference>
<dbReference type="InterPro" id="IPR050963">
    <property type="entry name" value="Sirohydro_Cobaltochel/CbiX"/>
</dbReference>